<evidence type="ECO:0000259" key="2">
    <source>
        <dbReference type="Pfam" id="PF11790"/>
    </source>
</evidence>
<evidence type="ECO:0000256" key="1">
    <source>
        <dbReference type="SAM" id="MobiDB-lite"/>
    </source>
</evidence>
<dbReference type="SUPFAM" id="SSF51445">
    <property type="entry name" value="(Trans)glycosidases"/>
    <property type="match status" value="1"/>
</dbReference>
<gene>
    <name evidence="3" type="ORF">ALTATR162_LOCUS141</name>
</gene>
<comment type="caution">
    <text evidence="3">The sequence shown here is derived from an EMBL/GenBank/DDBJ whole genome shotgun (WGS) entry which is preliminary data.</text>
</comment>
<evidence type="ECO:0000313" key="3">
    <source>
        <dbReference type="EMBL" id="CAG5137541.1"/>
    </source>
</evidence>
<dbReference type="PANTHER" id="PTHR34154">
    <property type="entry name" value="ALKALI-SENSITIVE LINKAGE PROTEIN 1"/>
    <property type="match status" value="1"/>
</dbReference>
<organism evidence="3 4">
    <name type="scientific">Alternaria atra</name>
    <dbReference type="NCBI Taxonomy" id="119953"/>
    <lineage>
        <taxon>Eukaryota</taxon>
        <taxon>Fungi</taxon>
        <taxon>Dikarya</taxon>
        <taxon>Ascomycota</taxon>
        <taxon>Pezizomycotina</taxon>
        <taxon>Dothideomycetes</taxon>
        <taxon>Pleosporomycetidae</taxon>
        <taxon>Pleosporales</taxon>
        <taxon>Pleosporineae</taxon>
        <taxon>Pleosporaceae</taxon>
        <taxon>Alternaria</taxon>
        <taxon>Alternaria sect. Ulocladioides</taxon>
    </lineage>
</organism>
<dbReference type="GO" id="GO:0009277">
    <property type="term" value="C:fungal-type cell wall"/>
    <property type="evidence" value="ECO:0007669"/>
    <property type="project" value="TreeGrafter"/>
</dbReference>
<dbReference type="RefSeq" id="XP_043163669.1">
    <property type="nucleotide sequence ID" value="XM_043307734.1"/>
</dbReference>
<reference evidence="3" key="1">
    <citation type="submission" date="2021-05" db="EMBL/GenBank/DDBJ databases">
        <authorList>
            <person name="Stam R."/>
        </authorList>
    </citation>
    <scope>NUCLEOTIDE SEQUENCE</scope>
    <source>
        <strain evidence="3">CS162</strain>
    </source>
</reference>
<dbReference type="GeneID" id="67012741"/>
<feature type="domain" description="Asl1-like glycosyl hydrolase catalytic" evidence="2">
    <location>
        <begin position="63"/>
        <end position="283"/>
    </location>
</feature>
<keyword evidence="4" id="KW-1185">Reference proteome</keyword>
<accession>A0A8J2HS02</accession>
<dbReference type="OrthoDB" id="5985073at2759"/>
<dbReference type="AlphaFoldDB" id="A0A8J2HS02"/>
<name>A0A8J2HS02_9PLEO</name>
<dbReference type="Pfam" id="PF11790">
    <property type="entry name" value="Glyco_hydro_cc"/>
    <property type="match status" value="1"/>
</dbReference>
<dbReference type="InterPro" id="IPR024655">
    <property type="entry name" value="Asl1_glyco_hydro_catalytic"/>
</dbReference>
<dbReference type="Proteomes" id="UP000676310">
    <property type="component" value="Unassembled WGS sequence"/>
</dbReference>
<protein>
    <recommendedName>
        <fullName evidence="2">Asl1-like glycosyl hydrolase catalytic domain-containing protein</fullName>
    </recommendedName>
</protein>
<proteinExistence type="predicted"/>
<sequence>MQPPKQPQTRSSLLTSASTVAIPSSSRAASEAPSTNPAAPTAGLKTRRGIIASGAPAEHLASAFTNSKVSWLANWYSAPPHQLAPGMTFVPQNYGKKSDENGDWTKNAQQAVKAGDKYMLSFGEPGTPNAQLHMDPKEAVDLWMAKMEPFAKQGVSIGAPGTLQNTQDFEWLSQFLSLCNECSIGFLAMHWYDKAELKNVQGLKDTLNKAAAIAQGRSIWLANFQADGTPEAQQEFLGEVIPWLDAQENIQAYAYVPTDSSTPGASYGMVDDQGNLNALGQLYATL</sequence>
<feature type="compositionally biased region" description="Low complexity" evidence="1">
    <location>
        <begin position="21"/>
        <end position="34"/>
    </location>
</feature>
<dbReference type="GO" id="GO:0071966">
    <property type="term" value="P:fungal-type cell wall polysaccharide metabolic process"/>
    <property type="evidence" value="ECO:0007669"/>
    <property type="project" value="TreeGrafter"/>
</dbReference>
<dbReference type="PANTHER" id="PTHR34154:SF10">
    <property type="entry name" value="ASL1-LIKE GLYCOSYL HYDROLASE CATALYTIC DOMAIN-CONTAINING PROTEIN"/>
    <property type="match status" value="1"/>
</dbReference>
<dbReference type="EMBL" id="CAJRGZ010000011">
    <property type="protein sequence ID" value="CAG5137541.1"/>
    <property type="molecule type" value="Genomic_DNA"/>
</dbReference>
<feature type="compositionally biased region" description="Polar residues" evidence="1">
    <location>
        <begin position="7"/>
        <end position="19"/>
    </location>
</feature>
<evidence type="ECO:0000313" key="4">
    <source>
        <dbReference type="Proteomes" id="UP000676310"/>
    </source>
</evidence>
<dbReference type="InterPro" id="IPR053183">
    <property type="entry name" value="ASL1"/>
</dbReference>
<dbReference type="InterPro" id="IPR017853">
    <property type="entry name" value="GH"/>
</dbReference>
<feature type="region of interest" description="Disordered" evidence="1">
    <location>
        <begin position="1"/>
        <end position="44"/>
    </location>
</feature>